<dbReference type="Gene3D" id="3.60.15.10">
    <property type="entry name" value="Ribonuclease Z/Hydroxyacylglutathione hydrolase-like"/>
    <property type="match status" value="1"/>
</dbReference>
<dbReference type="InterPro" id="IPR036866">
    <property type="entry name" value="RibonucZ/Hydroxyglut_hydro"/>
</dbReference>
<organism evidence="6 7">
    <name type="scientific">Echria macrotheca</name>
    <dbReference type="NCBI Taxonomy" id="438768"/>
    <lineage>
        <taxon>Eukaryota</taxon>
        <taxon>Fungi</taxon>
        <taxon>Dikarya</taxon>
        <taxon>Ascomycota</taxon>
        <taxon>Pezizomycotina</taxon>
        <taxon>Sordariomycetes</taxon>
        <taxon>Sordariomycetidae</taxon>
        <taxon>Sordariales</taxon>
        <taxon>Schizotheciaceae</taxon>
        <taxon>Echria</taxon>
    </lineage>
</organism>
<evidence type="ECO:0000256" key="3">
    <source>
        <dbReference type="ARBA" id="ARBA00022801"/>
    </source>
</evidence>
<dbReference type="AlphaFoldDB" id="A0AAJ0BCV6"/>
<sequence>MATPKIDIPASPNTVKVSIIDTTTRMSSIGAGPFFTPPIKGYEKMSNSPSYSFLIQHTASGTTRSLLFDLGLRKDWRNLPPVLVGAIDAMGWEMEIEKDVSDILTQGGVDPNTIEAIIWSHYHMDHIGDSSRFGPSTAVMFGPGVKESLLPGYPANPGAFLLESDYAGREAVELDFSSDSTGPKKWRTLQIGGFRAIDVFEDGSFYLLDSPGHAIGHICGLARISSGSGGGGEANKDVFLLMAGDSFHHGGVIRPSLYLPIPDDKTVDYKGVSCPCTLFKSVLPHGDETRPFFEPTITGTEAHSFHHDSKEALRTIEKLQKFDAQDNVFVVAAHDGTILDTVDLFPAQVNAALIRAWDEKVRWRFLADFAEAAGQPASR</sequence>
<name>A0AAJ0BCV6_9PEZI</name>
<evidence type="ECO:0000256" key="1">
    <source>
        <dbReference type="ARBA" id="ARBA00007749"/>
    </source>
</evidence>
<comment type="similarity">
    <text evidence="1">Belongs to the metallo-beta-lactamase superfamily.</text>
</comment>
<evidence type="ECO:0000313" key="7">
    <source>
        <dbReference type="Proteomes" id="UP001239445"/>
    </source>
</evidence>
<protein>
    <submittedName>
        <fullName evidence="6">Metallo-beta-lactamase superfamily protein</fullName>
    </submittedName>
</protein>
<dbReference type="Pfam" id="PF00753">
    <property type="entry name" value="Lactamase_B"/>
    <property type="match status" value="1"/>
</dbReference>
<evidence type="ECO:0000256" key="2">
    <source>
        <dbReference type="ARBA" id="ARBA00022723"/>
    </source>
</evidence>
<dbReference type="PANTHER" id="PTHR42978">
    <property type="entry name" value="QUORUM-QUENCHING LACTONASE YTNP-RELATED-RELATED"/>
    <property type="match status" value="1"/>
</dbReference>
<evidence type="ECO:0000313" key="6">
    <source>
        <dbReference type="EMBL" id="KAK1754447.1"/>
    </source>
</evidence>
<dbReference type="GO" id="GO:0046872">
    <property type="term" value="F:metal ion binding"/>
    <property type="evidence" value="ECO:0007669"/>
    <property type="project" value="UniProtKB-KW"/>
</dbReference>
<feature type="domain" description="Metallo-beta-lactamase" evidence="5">
    <location>
        <begin position="49"/>
        <end position="303"/>
    </location>
</feature>
<evidence type="ECO:0000259" key="5">
    <source>
        <dbReference type="SMART" id="SM00849"/>
    </source>
</evidence>
<dbReference type="GO" id="GO:0016787">
    <property type="term" value="F:hydrolase activity"/>
    <property type="evidence" value="ECO:0007669"/>
    <property type="project" value="UniProtKB-KW"/>
</dbReference>
<dbReference type="CDD" id="cd07730">
    <property type="entry name" value="metallo-hydrolase-like_MBL-fold"/>
    <property type="match status" value="1"/>
</dbReference>
<proteinExistence type="inferred from homology"/>
<gene>
    <name evidence="6" type="ORF">QBC47DRAFT_383948</name>
</gene>
<keyword evidence="4" id="KW-0862">Zinc</keyword>
<keyword evidence="2" id="KW-0479">Metal-binding</keyword>
<dbReference type="SUPFAM" id="SSF56281">
    <property type="entry name" value="Metallo-hydrolase/oxidoreductase"/>
    <property type="match status" value="1"/>
</dbReference>
<evidence type="ECO:0000256" key="4">
    <source>
        <dbReference type="ARBA" id="ARBA00022833"/>
    </source>
</evidence>
<reference evidence="6" key="1">
    <citation type="submission" date="2023-06" db="EMBL/GenBank/DDBJ databases">
        <title>Genome-scale phylogeny and comparative genomics of the fungal order Sordariales.</title>
        <authorList>
            <consortium name="Lawrence Berkeley National Laboratory"/>
            <person name="Hensen N."/>
            <person name="Bonometti L."/>
            <person name="Westerberg I."/>
            <person name="Brannstrom I.O."/>
            <person name="Guillou S."/>
            <person name="Cros-Aarteil S."/>
            <person name="Calhoun S."/>
            <person name="Haridas S."/>
            <person name="Kuo A."/>
            <person name="Mondo S."/>
            <person name="Pangilinan J."/>
            <person name="Riley R."/>
            <person name="Labutti K."/>
            <person name="Andreopoulos B."/>
            <person name="Lipzen A."/>
            <person name="Chen C."/>
            <person name="Yanf M."/>
            <person name="Daum C."/>
            <person name="Ng V."/>
            <person name="Clum A."/>
            <person name="Steindorff A."/>
            <person name="Ohm R."/>
            <person name="Martin F."/>
            <person name="Silar P."/>
            <person name="Natvig D."/>
            <person name="Lalanne C."/>
            <person name="Gautier V."/>
            <person name="Ament-Velasquez S.L."/>
            <person name="Kruys A."/>
            <person name="Hutchinson M.I."/>
            <person name="Powell A.J."/>
            <person name="Barry K."/>
            <person name="Miller A.N."/>
            <person name="Grigoriev I.V."/>
            <person name="Debuchy R."/>
            <person name="Gladieux P."/>
            <person name="Thoren M.H."/>
            <person name="Johannesson H."/>
        </authorList>
    </citation>
    <scope>NUCLEOTIDE SEQUENCE</scope>
    <source>
        <strain evidence="6">PSN4</strain>
    </source>
</reference>
<accession>A0AAJ0BCV6</accession>
<dbReference type="InterPro" id="IPR051013">
    <property type="entry name" value="MBL_superfamily_lactonases"/>
</dbReference>
<comment type="caution">
    <text evidence="6">The sequence shown here is derived from an EMBL/GenBank/DDBJ whole genome shotgun (WGS) entry which is preliminary data.</text>
</comment>
<dbReference type="InterPro" id="IPR001279">
    <property type="entry name" value="Metallo-B-lactamas"/>
</dbReference>
<dbReference type="EMBL" id="MU839835">
    <property type="protein sequence ID" value="KAK1754447.1"/>
    <property type="molecule type" value="Genomic_DNA"/>
</dbReference>
<dbReference type="PANTHER" id="PTHR42978:SF5">
    <property type="entry name" value="METALLO-BETA-LACTAMASE DOMAIN-CONTAINING PROTEIN"/>
    <property type="match status" value="1"/>
</dbReference>
<keyword evidence="7" id="KW-1185">Reference proteome</keyword>
<dbReference type="SMART" id="SM00849">
    <property type="entry name" value="Lactamase_B"/>
    <property type="match status" value="1"/>
</dbReference>
<dbReference type="Proteomes" id="UP001239445">
    <property type="component" value="Unassembled WGS sequence"/>
</dbReference>
<keyword evidence="3" id="KW-0378">Hydrolase</keyword>